<name>A0A419S400_9SPHI</name>
<dbReference type="AlphaFoldDB" id="A0A419S400"/>
<evidence type="ECO:0000259" key="5">
    <source>
        <dbReference type="SMART" id="SM00534"/>
    </source>
</evidence>
<keyword evidence="4" id="KW-0812">Transmembrane</keyword>
<dbReference type="InterPro" id="IPR036187">
    <property type="entry name" value="DNA_mismatch_repair_MutS_sf"/>
</dbReference>
<dbReference type="InterPro" id="IPR000432">
    <property type="entry name" value="DNA_mismatch_repair_MutS_C"/>
</dbReference>
<keyword evidence="1" id="KW-0547">Nucleotide-binding</keyword>
<keyword evidence="4" id="KW-1133">Transmembrane helix</keyword>
<dbReference type="SUPFAM" id="SSF52540">
    <property type="entry name" value="P-loop containing nucleoside triphosphate hydrolases"/>
    <property type="match status" value="1"/>
</dbReference>
<gene>
    <name evidence="6" type="ORF">BCY91_09240</name>
</gene>
<dbReference type="GO" id="GO:0005524">
    <property type="term" value="F:ATP binding"/>
    <property type="evidence" value="ECO:0007669"/>
    <property type="project" value="UniProtKB-KW"/>
</dbReference>
<dbReference type="SUPFAM" id="SSF48334">
    <property type="entry name" value="DNA repair protein MutS, domain III"/>
    <property type="match status" value="1"/>
</dbReference>
<dbReference type="InterPro" id="IPR027417">
    <property type="entry name" value="P-loop_NTPase"/>
</dbReference>
<dbReference type="GO" id="GO:0030983">
    <property type="term" value="F:mismatched DNA binding"/>
    <property type="evidence" value="ECO:0007669"/>
    <property type="project" value="InterPro"/>
</dbReference>
<dbReference type="GO" id="GO:0005829">
    <property type="term" value="C:cytosol"/>
    <property type="evidence" value="ECO:0007669"/>
    <property type="project" value="TreeGrafter"/>
</dbReference>
<dbReference type="Pfam" id="PF00488">
    <property type="entry name" value="MutS_V"/>
    <property type="match status" value="1"/>
</dbReference>
<evidence type="ECO:0000313" key="7">
    <source>
        <dbReference type="Proteomes" id="UP000283433"/>
    </source>
</evidence>
<dbReference type="GO" id="GO:0006298">
    <property type="term" value="P:mismatch repair"/>
    <property type="evidence" value="ECO:0007669"/>
    <property type="project" value="InterPro"/>
</dbReference>
<reference evidence="6 7" key="1">
    <citation type="submission" date="2016-07" db="EMBL/GenBank/DDBJ databases">
        <title>Genome of Pelobium manganitolerans.</title>
        <authorList>
            <person name="Wu S."/>
            <person name="Wang G."/>
        </authorList>
    </citation>
    <scope>NUCLEOTIDE SEQUENCE [LARGE SCALE GENOMIC DNA]</scope>
    <source>
        <strain evidence="6 7">YS-25</strain>
    </source>
</reference>
<feature type="transmembrane region" description="Helical" evidence="4">
    <location>
        <begin position="46"/>
        <end position="62"/>
    </location>
</feature>
<comment type="caution">
    <text evidence="6">The sequence shown here is derived from an EMBL/GenBank/DDBJ whole genome shotgun (WGS) entry which is preliminary data.</text>
</comment>
<dbReference type="PANTHER" id="PTHR11361">
    <property type="entry name" value="DNA MISMATCH REPAIR PROTEIN MUTS FAMILY MEMBER"/>
    <property type="match status" value="1"/>
</dbReference>
<evidence type="ECO:0000256" key="3">
    <source>
        <dbReference type="ARBA" id="ARBA00023125"/>
    </source>
</evidence>
<keyword evidence="4" id="KW-0472">Membrane</keyword>
<dbReference type="Gene3D" id="3.40.50.300">
    <property type="entry name" value="P-loop containing nucleotide triphosphate hydrolases"/>
    <property type="match status" value="1"/>
</dbReference>
<dbReference type="Proteomes" id="UP000283433">
    <property type="component" value="Unassembled WGS sequence"/>
</dbReference>
<evidence type="ECO:0000256" key="1">
    <source>
        <dbReference type="ARBA" id="ARBA00022741"/>
    </source>
</evidence>
<organism evidence="6 7">
    <name type="scientific">Pelobium manganitolerans</name>
    <dbReference type="NCBI Taxonomy" id="1842495"/>
    <lineage>
        <taxon>Bacteria</taxon>
        <taxon>Pseudomonadati</taxon>
        <taxon>Bacteroidota</taxon>
        <taxon>Sphingobacteriia</taxon>
        <taxon>Sphingobacteriales</taxon>
        <taxon>Sphingobacteriaceae</taxon>
        <taxon>Pelobium</taxon>
    </lineage>
</organism>
<accession>A0A419S400</accession>
<dbReference type="SMART" id="SM00534">
    <property type="entry name" value="MUTSac"/>
    <property type="match status" value="1"/>
</dbReference>
<evidence type="ECO:0000256" key="2">
    <source>
        <dbReference type="ARBA" id="ARBA00022840"/>
    </source>
</evidence>
<evidence type="ECO:0000313" key="6">
    <source>
        <dbReference type="EMBL" id="RKD13900.1"/>
    </source>
</evidence>
<dbReference type="GO" id="GO:0140664">
    <property type="term" value="F:ATP-dependent DNA damage sensor activity"/>
    <property type="evidence" value="ECO:0007669"/>
    <property type="project" value="InterPro"/>
</dbReference>
<dbReference type="InterPro" id="IPR045076">
    <property type="entry name" value="MutS"/>
</dbReference>
<feature type="transmembrane region" description="Helical" evidence="4">
    <location>
        <begin position="20"/>
        <end position="40"/>
    </location>
</feature>
<feature type="domain" description="DNA mismatch repair proteins mutS family" evidence="5">
    <location>
        <begin position="412"/>
        <end position="589"/>
    </location>
</feature>
<sequence>MHLANELKSKSQKLKKQLDFYAYLRLAVFALAVFAIWFLFDFGLSAVFWIALATVVAFLLLVKKQSLVQNEYQFITTKLTLVQNELNIEKGDANIYSHGAIFEDATHAYSSDLDIFGEHSLYAYINRCATERGLLSLAEALKKPANIAEIIKTQDAVDELANKAIEILDFRTHLFGIDKKGVFSESFYQQQLPQRLAFTAKSWVKAGVYFFSILNPVLLLLSIFVGGLFWNILGLAILAGGAFYFLFKAQIDVVHEAIGRNVAVLQSYVSNIKWMEETQWQSALLHVYVTRIQSSKPLHQQITELAKILNSLNARLNPIVGIFLNLFFQWDLRCLMRLARWERENKAKLIEGVELIGEFERLISLATLKINHPNWVKPILKEDFAFCTQQLGHPLIKAELRVANDFHLTPEATVDIITGSNMAGKSTFLRTVGINMVLAFAGAHVCANRFEASIFQLFSFMRIKDSLADGTSTFKAEIDRIKMILDRSATCANAFVLVDEMLRGTNSRDKYLGSAAFIKKLVQQQTPGLVATHDLQLAQLASELPGKVRNFHFDIQVNNGEMFFDYRIKNGECRTFNASILLKTIGLDVGS</sequence>
<feature type="transmembrane region" description="Helical" evidence="4">
    <location>
        <begin position="203"/>
        <end position="223"/>
    </location>
</feature>
<protein>
    <submittedName>
        <fullName evidence="6">DNA mismatch repair protein MutS</fullName>
    </submittedName>
</protein>
<keyword evidence="2" id="KW-0067">ATP-binding</keyword>
<evidence type="ECO:0000256" key="4">
    <source>
        <dbReference type="SAM" id="Phobius"/>
    </source>
</evidence>
<keyword evidence="7" id="KW-1185">Reference proteome</keyword>
<dbReference type="EMBL" id="MBTA01000027">
    <property type="protein sequence ID" value="RKD13900.1"/>
    <property type="molecule type" value="Genomic_DNA"/>
</dbReference>
<proteinExistence type="predicted"/>
<keyword evidence="3" id="KW-0238">DNA-binding</keyword>
<dbReference type="PANTHER" id="PTHR11361:SF99">
    <property type="entry name" value="DNA MISMATCH REPAIR PROTEIN"/>
    <property type="match status" value="1"/>
</dbReference>